<protein>
    <recommendedName>
        <fullName evidence="4">2,5-diamino-6-ribosylamino-4(3H)-pyrimidinone 5'-phosphate reductase</fullName>
        <ecNumber evidence="3">1.1.1.302</ecNumber>
    </recommendedName>
    <alternativeName>
        <fullName evidence="6">2,5-diamino-6-(5-phospho-D-ribosylamino)pyrimidin-4(3H)-one reductase</fullName>
    </alternativeName>
    <alternativeName>
        <fullName evidence="5">2,5-diamino-6-ribitylamino-4(3H)-pyrimidinone 5'-phosphate synthase</fullName>
    </alternativeName>
</protein>
<dbReference type="GO" id="GO:0008703">
    <property type="term" value="F:5-amino-6-(5-phosphoribosylamino)uracil reductase activity"/>
    <property type="evidence" value="ECO:0007669"/>
    <property type="project" value="InterPro"/>
</dbReference>
<dbReference type="GO" id="GO:0009231">
    <property type="term" value="P:riboflavin biosynthetic process"/>
    <property type="evidence" value="ECO:0007669"/>
    <property type="project" value="InterPro"/>
</dbReference>
<dbReference type="EC" id="1.1.1.302" evidence="3"/>
<accession>A0A2H9TKC6</accession>
<dbReference type="SUPFAM" id="SSF53597">
    <property type="entry name" value="Dihydrofolate reductase-like"/>
    <property type="match status" value="1"/>
</dbReference>
<name>A0A2H9TKC6_9FUNG</name>
<dbReference type="EMBL" id="MTSL01000135">
    <property type="protein sequence ID" value="PJF18203.1"/>
    <property type="molecule type" value="Genomic_DNA"/>
</dbReference>
<evidence type="ECO:0000256" key="2">
    <source>
        <dbReference type="ARBA" id="ARBA00009723"/>
    </source>
</evidence>
<evidence type="ECO:0000313" key="11">
    <source>
        <dbReference type="EMBL" id="PJF18203.1"/>
    </source>
</evidence>
<evidence type="ECO:0000256" key="9">
    <source>
        <dbReference type="SAM" id="MobiDB-lite"/>
    </source>
</evidence>
<evidence type="ECO:0000256" key="6">
    <source>
        <dbReference type="ARBA" id="ARBA00031630"/>
    </source>
</evidence>
<evidence type="ECO:0000256" key="1">
    <source>
        <dbReference type="ARBA" id="ARBA00003555"/>
    </source>
</evidence>
<proteinExistence type="inferred from homology"/>
<dbReference type="AlphaFoldDB" id="A0A2H9TKC6"/>
<comment type="catalytic activity">
    <reaction evidence="8">
        <text>2,5-diamino-6-(1-D-ribitylamino)pyrimidin-4(3H)-one 5'-phosphate + NADP(+) = 2,5-diamino-6-(1-D-ribosylamino)pyrimidin-4(3H)-one 5'-phosphate + NADPH + H(+)</text>
        <dbReference type="Rhea" id="RHEA:27278"/>
        <dbReference type="ChEBI" id="CHEBI:15378"/>
        <dbReference type="ChEBI" id="CHEBI:57783"/>
        <dbReference type="ChEBI" id="CHEBI:58349"/>
        <dbReference type="ChEBI" id="CHEBI:58890"/>
        <dbReference type="ChEBI" id="CHEBI:59545"/>
        <dbReference type="EC" id="1.1.1.302"/>
    </reaction>
</comment>
<keyword evidence="12" id="KW-1185">Reference proteome</keyword>
<dbReference type="InterPro" id="IPR024072">
    <property type="entry name" value="DHFR-like_dom_sf"/>
</dbReference>
<comment type="catalytic activity">
    <reaction evidence="7">
        <text>2,5-diamino-6-(1-D-ribitylamino)pyrimidin-4(3H)-one 5'-phosphate + NAD(+) = 2,5-diamino-6-(1-D-ribosylamino)pyrimidin-4(3H)-one 5'-phosphate + NADH + H(+)</text>
        <dbReference type="Rhea" id="RHEA:27274"/>
        <dbReference type="ChEBI" id="CHEBI:15378"/>
        <dbReference type="ChEBI" id="CHEBI:57540"/>
        <dbReference type="ChEBI" id="CHEBI:57945"/>
        <dbReference type="ChEBI" id="CHEBI:58890"/>
        <dbReference type="ChEBI" id="CHEBI:59545"/>
        <dbReference type="EC" id="1.1.1.302"/>
    </reaction>
</comment>
<evidence type="ECO:0000256" key="3">
    <source>
        <dbReference type="ARBA" id="ARBA00012851"/>
    </source>
</evidence>
<gene>
    <name evidence="11" type="ORF">PSACC_01980</name>
</gene>
<evidence type="ECO:0000256" key="7">
    <source>
        <dbReference type="ARBA" id="ARBA00047550"/>
    </source>
</evidence>
<sequence length="243" mass="26584">MTALRFTESCPDIKPTIDSIVHDTFTLSPRSTTPPNSFNSLNSPGSRPATPKVPPYVARGQRPRPQVTLSYCQSVDGGVAVAGGEASYLADRLRSCHDAVLTGEVLDHDLSVFNRIIVLDEHVSRMSLEGPDLSKVWIVSQAVEGETHLQTKCARIITPTSMSLEDILQALLEAGIRKLAIEGCLAVRFLETAMFDKLVVTIVPTFSEQTSTRVVVKKPRLTNTHFEVLGDNVILTAEPDFEI</sequence>
<comment type="similarity">
    <text evidence="2">Belongs to the HTP reductase family.</text>
</comment>
<evidence type="ECO:0000256" key="8">
    <source>
        <dbReference type="ARBA" id="ARBA00049020"/>
    </source>
</evidence>
<evidence type="ECO:0000256" key="4">
    <source>
        <dbReference type="ARBA" id="ARBA00015035"/>
    </source>
</evidence>
<dbReference type="Pfam" id="PF01872">
    <property type="entry name" value="RibD_C"/>
    <property type="match status" value="1"/>
</dbReference>
<comment type="caution">
    <text evidence="11">The sequence shown here is derived from an EMBL/GenBank/DDBJ whole genome shotgun (WGS) entry which is preliminary data.</text>
</comment>
<dbReference type="Proteomes" id="UP000240830">
    <property type="component" value="Unassembled WGS sequence"/>
</dbReference>
<organism evidence="11 12">
    <name type="scientific">Paramicrosporidium saccamoebae</name>
    <dbReference type="NCBI Taxonomy" id="1246581"/>
    <lineage>
        <taxon>Eukaryota</taxon>
        <taxon>Fungi</taxon>
        <taxon>Fungi incertae sedis</taxon>
        <taxon>Cryptomycota</taxon>
        <taxon>Cryptomycota incertae sedis</taxon>
        <taxon>Paramicrosporidium</taxon>
    </lineage>
</organism>
<evidence type="ECO:0000256" key="5">
    <source>
        <dbReference type="ARBA" id="ARBA00030073"/>
    </source>
</evidence>
<dbReference type="InterPro" id="IPR002734">
    <property type="entry name" value="RibDG_C"/>
</dbReference>
<reference evidence="11 12" key="1">
    <citation type="submission" date="2016-10" db="EMBL/GenBank/DDBJ databases">
        <title>The genome of Paramicrosporidium saccamoebae is the missing link in understanding Cryptomycota and Microsporidia evolution.</title>
        <authorList>
            <person name="Quandt C.A."/>
            <person name="Beaudet D."/>
            <person name="Corsaro D."/>
            <person name="Michel R."/>
            <person name="Corradi N."/>
            <person name="James T."/>
        </authorList>
    </citation>
    <scope>NUCLEOTIDE SEQUENCE [LARGE SCALE GENOMIC DNA]</scope>
    <source>
        <strain evidence="11 12">KSL3</strain>
    </source>
</reference>
<evidence type="ECO:0000259" key="10">
    <source>
        <dbReference type="Pfam" id="PF01872"/>
    </source>
</evidence>
<comment type="function">
    <text evidence="1">Catalyzes an early step in riboflavin biosynthesis, the NADPH-dependent reduction of the ribose side chain of 2,5-diamino-6-ribosylamino-4(3H)-pyrimidinone 5'-phosphate, yielding 2,5-diamino-6-ribitylamino-4(3H)-pyrimidinone 5'-phosphate.</text>
</comment>
<evidence type="ECO:0000313" key="12">
    <source>
        <dbReference type="Proteomes" id="UP000240830"/>
    </source>
</evidence>
<dbReference type="Gene3D" id="3.40.430.10">
    <property type="entry name" value="Dihydrofolate Reductase, subunit A"/>
    <property type="match status" value="1"/>
</dbReference>
<feature type="compositionally biased region" description="Polar residues" evidence="9">
    <location>
        <begin position="28"/>
        <end position="45"/>
    </location>
</feature>
<feature type="domain" description="Bacterial bifunctional deaminase-reductase C-terminal" evidence="10">
    <location>
        <begin position="65"/>
        <end position="230"/>
    </location>
</feature>
<feature type="region of interest" description="Disordered" evidence="9">
    <location>
        <begin position="28"/>
        <end position="62"/>
    </location>
</feature>